<dbReference type="EMBL" id="CVRI01000002">
    <property type="protein sequence ID" value="CRK86701.1"/>
    <property type="molecule type" value="Genomic_DNA"/>
</dbReference>
<evidence type="ECO:0000313" key="1">
    <source>
        <dbReference type="EMBL" id="CRK86701.1"/>
    </source>
</evidence>
<reference evidence="1 2" key="1">
    <citation type="submission" date="2015-04" db="EMBL/GenBank/DDBJ databases">
        <authorList>
            <person name="Syromyatnikov M.Y."/>
            <person name="Popov V.N."/>
        </authorList>
    </citation>
    <scope>NUCLEOTIDE SEQUENCE [LARGE SCALE GENOMIC DNA]</scope>
</reference>
<organism evidence="1 2">
    <name type="scientific">Clunio marinus</name>
    <dbReference type="NCBI Taxonomy" id="568069"/>
    <lineage>
        <taxon>Eukaryota</taxon>
        <taxon>Metazoa</taxon>
        <taxon>Ecdysozoa</taxon>
        <taxon>Arthropoda</taxon>
        <taxon>Hexapoda</taxon>
        <taxon>Insecta</taxon>
        <taxon>Pterygota</taxon>
        <taxon>Neoptera</taxon>
        <taxon>Endopterygota</taxon>
        <taxon>Diptera</taxon>
        <taxon>Nematocera</taxon>
        <taxon>Chironomoidea</taxon>
        <taxon>Chironomidae</taxon>
        <taxon>Clunio</taxon>
    </lineage>
</organism>
<protein>
    <submittedName>
        <fullName evidence="1">CLUMA_CG000534, isoform A</fullName>
    </submittedName>
</protein>
<evidence type="ECO:0000313" key="2">
    <source>
        <dbReference type="Proteomes" id="UP000183832"/>
    </source>
</evidence>
<keyword evidence="2" id="KW-1185">Reference proteome</keyword>
<sequence length="63" mass="7103">MREELNVSSLSVVTLMKVNFSVDKPCLAQNHKIAVPVKNETRKTSEAQKNREAIFICIQSAKE</sequence>
<proteinExistence type="predicted"/>
<accession>A0A1J1HFB3</accession>
<gene>
    <name evidence="1" type="ORF">CLUMA_CG000534</name>
</gene>
<dbReference type="Proteomes" id="UP000183832">
    <property type="component" value="Unassembled WGS sequence"/>
</dbReference>
<dbReference type="AlphaFoldDB" id="A0A1J1HFB3"/>
<name>A0A1J1HFB3_9DIPT</name>